<dbReference type="InterPro" id="IPR036259">
    <property type="entry name" value="MFS_trans_sf"/>
</dbReference>
<feature type="transmembrane region" description="Helical" evidence="7">
    <location>
        <begin position="92"/>
        <end position="114"/>
    </location>
</feature>
<feature type="transmembrane region" description="Helical" evidence="7">
    <location>
        <begin position="270"/>
        <end position="289"/>
    </location>
</feature>
<dbReference type="PANTHER" id="PTHR23514">
    <property type="entry name" value="BYPASS OF STOP CODON PROTEIN 6"/>
    <property type="match status" value="1"/>
</dbReference>
<keyword evidence="5 7" id="KW-1133">Transmembrane helix</keyword>
<dbReference type="GO" id="GO:0012505">
    <property type="term" value="C:endomembrane system"/>
    <property type="evidence" value="ECO:0007669"/>
    <property type="project" value="UniProtKB-SubCell"/>
</dbReference>
<dbReference type="Gene3D" id="1.20.1250.20">
    <property type="entry name" value="MFS general substrate transporter like domains"/>
    <property type="match status" value="2"/>
</dbReference>
<reference evidence="9 10" key="1">
    <citation type="submission" date="2011-11" db="EMBL/GenBank/DDBJ databases">
        <title>Complete sequence of Spirochaeta sp. grapes.</title>
        <authorList>
            <consortium name="US DOE Joint Genome Institute"/>
            <person name="Lucas S."/>
            <person name="Han J."/>
            <person name="Lapidus A."/>
            <person name="Cheng J.-F."/>
            <person name="Goodwin L."/>
            <person name="Pitluck S."/>
            <person name="Peters L."/>
            <person name="Ovchinnikova G."/>
            <person name="Munk A.C."/>
            <person name="Detter J.C."/>
            <person name="Han C."/>
            <person name="Tapia R."/>
            <person name="Land M."/>
            <person name="Hauser L."/>
            <person name="Kyrpides N."/>
            <person name="Ivanova N."/>
            <person name="Pagani I."/>
            <person name="Ritalahtilisa K."/>
            <person name="Loeffler F."/>
            <person name="Woyke T."/>
        </authorList>
    </citation>
    <scope>NUCLEOTIDE SEQUENCE [LARGE SCALE GENOMIC DNA]</scope>
    <source>
        <strain evidence="10">ATCC BAA-1885 / DSM 22778 / Grapes</strain>
    </source>
</reference>
<evidence type="ECO:0000313" key="10">
    <source>
        <dbReference type="Proteomes" id="UP000005632"/>
    </source>
</evidence>
<dbReference type="STRING" id="158190.SpiGrapes_1008"/>
<evidence type="ECO:0000259" key="8">
    <source>
        <dbReference type="PROSITE" id="PS50850"/>
    </source>
</evidence>
<dbReference type="InterPro" id="IPR020846">
    <property type="entry name" value="MFS_dom"/>
</dbReference>
<dbReference type="OrthoDB" id="6095908at2"/>
<dbReference type="PROSITE" id="PS50850">
    <property type="entry name" value="MFS"/>
    <property type="match status" value="1"/>
</dbReference>
<dbReference type="SUPFAM" id="SSF103473">
    <property type="entry name" value="MFS general substrate transporter"/>
    <property type="match status" value="1"/>
</dbReference>
<evidence type="ECO:0000256" key="3">
    <source>
        <dbReference type="ARBA" id="ARBA00022448"/>
    </source>
</evidence>
<accession>G8QRP9</accession>
<dbReference type="Proteomes" id="UP000005632">
    <property type="component" value="Chromosome"/>
</dbReference>
<gene>
    <name evidence="9" type="ordered locus">SpiGrapes_1008</name>
</gene>
<sequence>MTPVIIFLGFFVYSVSVTIFGTLASAIMDTTALPLSQMGSLLSILQAGAFLGIILSPVVLKRLKEASILRLGVIVMGLALGTLVFFPSKSMLFVIFACLGFGGFYVDSGSNAYLAGRFPDKRSTYIPILHFVYSLGALTSGYLILPFKGPSWHFGYAICGFLLLMLLLVGLQRDKGSLKGQQEIQDQHENREKLPAKVILRNKRFLLYCLVLMLYMASQQTCTSWLPLYIETSFHATPSMVAATMMSFWVGIACMRLIAPVLLHRGLHPLLLTAGGMALSFVALCGALLSPNVAIAYGAIALSGFGAGATIPLFIVEASSWFPANTAFVSVFYILCGTLGRMVFPYLVAIIAESYSLKLALLLSSLLLLLGFLLSVNVYRAGRSSGESQP</sequence>
<dbReference type="InterPro" id="IPR051788">
    <property type="entry name" value="MFS_Transporter"/>
</dbReference>
<keyword evidence="10" id="KW-1185">Reference proteome</keyword>
<dbReference type="InterPro" id="IPR011701">
    <property type="entry name" value="MFS"/>
</dbReference>
<dbReference type="Pfam" id="PF07690">
    <property type="entry name" value="MFS_1"/>
    <property type="match status" value="1"/>
</dbReference>
<evidence type="ECO:0000256" key="5">
    <source>
        <dbReference type="ARBA" id="ARBA00022989"/>
    </source>
</evidence>
<comment type="similarity">
    <text evidence="2">Belongs to the major facilitator superfamily.</text>
</comment>
<name>G8QRP9_SPHPG</name>
<dbReference type="RefSeq" id="WP_014269681.1">
    <property type="nucleotide sequence ID" value="NC_016633.1"/>
</dbReference>
<evidence type="ECO:0000256" key="7">
    <source>
        <dbReference type="SAM" id="Phobius"/>
    </source>
</evidence>
<comment type="subcellular location">
    <subcellularLocation>
        <location evidence="1">Endomembrane system</location>
        <topology evidence="1">Multi-pass membrane protein</topology>
    </subcellularLocation>
</comment>
<feature type="transmembrane region" description="Helical" evidence="7">
    <location>
        <begin position="328"/>
        <end position="351"/>
    </location>
</feature>
<feature type="transmembrane region" description="Helical" evidence="7">
    <location>
        <begin position="151"/>
        <end position="171"/>
    </location>
</feature>
<feature type="domain" description="Major facilitator superfamily (MFS) profile" evidence="8">
    <location>
        <begin position="2"/>
        <end position="383"/>
    </location>
</feature>
<feature type="transmembrane region" description="Helical" evidence="7">
    <location>
        <begin position="7"/>
        <end position="28"/>
    </location>
</feature>
<evidence type="ECO:0000256" key="2">
    <source>
        <dbReference type="ARBA" id="ARBA00008335"/>
    </source>
</evidence>
<feature type="transmembrane region" description="Helical" evidence="7">
    <location>
        <begin position="295"/>
        <end position="316"/>
    </location>
</feature>
<evidence type="ECO:0000313" key="9">
    <source>
        <dbReference type="EMBL" id="AEV28832.1"/>
    </source>
</evidence>
<dbReference type="EMBL" id="CP003155">
    <property type="protein sequence ID" value="AEV28832.1"/>
    <property type="molecule type" value="Genomic_DNA"/>
</dbReference>
<organism evidence="9 10">
    <name type="scientific">Sphaerochaeta pleomorpha (strain ATCC BAA-1885 / DSM 22778 / Grapes)</name>
    <dbReference type="NCBI Taxonomy" id="158190"/>
    <lineage>
        <taxon>Bacteria</taxon>
        <taxon>Pseudomonadati</taxon>
        <taxon>Spirochaetota</taxon>
        <taxon>Spirochaetia</taxon>
        <taxon>Spirochaetales</taxon>
        <taxon>Sphaerochaetaceae</taxon>
        <taxon>Sphaerochaeta</taxon>
    </lineage>
</organism>
<evidence type="ECO:0000256" key="1">
    <source>
        <dbReference type="ARBA" id="ARBA00004127"/>
    </source>
</evidence>
<feature type="transmembrane region" description="Helical" evidence="7">
    <location>
        <begin position="40"/>
        <end position="60"/>
    </location>
</feature>
<evidence type="ECO:0000256" key="6">
    <source>
        <dbReference type="ARBA" id="ARBA00023136"/>
    </source>
</evidence>
<dbReference type="eggNOG" id="COG0738">
    <property type="taxonomic scope" value="Bacteria"/>
</dbReference>
<proteinExistence type="inferred from homology"/>
<keyword evidence="6 7" id="KW-0472">Membrane</keyword>
<keyword evidence="3" id="KW-0813">Transport</keyword>
<feature type="transmembrane region" description="Helical" evidence="7">
    <location>
        <begin position="357"/>
        <end position="379"/>
    </location>
</feature>
<dbReference type="AlphaFoldDB" id="G8QRP9"/>
<dbReference type="KEGG" id="sgp:SpiGrapes_1008"/>
<feature type="transmembrane region" description="Helical" evidence="7">
    <location>
        <begin position="67"/>
        <end position="86"/>
    </location>
</feature>
<dbReference type="GO" id="GO:0022857">
    <property type="term" value="F:transmembrane transporter activity"/>
    <property type="evidence" value="ECO:0007669"/>
    <property type="project" value="InterPro"/>
</dbReference>
<feature type="transmembrane region" description="Helical" evidence="7">
    <location>
        <begin position="205"/>
        <end position="228"/>
    </location>
</feature>
<keyword evidence="4 7" id="KW-0812">Transmembrane</keyword>
<dbReference type="PANTHER" id="PTHR23514:SF3">
    <property type="entry name" value="BYPASS OF STOP CODON PROTEIN 6"/>
    <property type="match status" value="1"/>
</dbReference>
<feature type="transmembrane region" description="Helical" evidence="7">
    <location>
        <begin position="240"/>
        <end position="263"/>
    </location>
</feature>
<protein>
    <submittedName>
        <fullName evidence="9">Fucose permease</fullName>
    </submittedName>
</protein>
<feature type="transmembrane region" description="Helical" evidence="7">
    <location>
        <begin position="126"/>
        <end position="145"/>
    </location>
</feature>
<evidence type="ECO:0000256" key="4">
    <source>
        <dbReference type="ARBA" id="ARBA00022692"/>
    </source>
</evidence>
<dbReference type="GO" id="GO:0016020">
    <property type="term" value="C:membrane"/>
    <property type="evidence" value="ECO:0007669"/>
    <property type="project" value="TreeGrafter"/>
</dbReference>
<dbReference type="HOGENOM" id="CLU_707690_0_0_12"/>